<dbReference type="PANTHER" id="PTHR30346:SF29">
    <property type="entry name" value="LYSR SUBSTRATE-BINDING"/>
    <property type="match status" value="1"/>
</dbReference>
<dbReference type="InterPro" id="IPR036390">
    <property type="entry name" value="WH_DNA-bd_sf"/>
</dbReference>
<name>A0ABT8GJX8_9MICO</name>
<comment type="caution">
    <text evidence="6">The sequence shown here is derived from an EMBL/GenBank/DDBJ whole genome shotgun (WGS) entry which is preliminary data.</text>
</comment>
<evidence type="ECO:0000313" key="6">
    <source>
        <dbReference type="EMBL" id="MDN4481736.1"/>
    </source>
</evidence>
<evidence type="ECO:0000259" key="5">
    <source>
        <dbReference type="PROSITE" id="PS50931"/>
    </source>
</evidence>
<dbReference type="PROSITE" id="PS50931">
    <property type="entry name" value="HTH_LYSR"/>
    <property type="match status" value="1"/>
</dbReference>
<reference evidence="6" key="1">
    <citation type="submission" date="2023-06" db="EMBL/GenBank/DDBJ databases">
        <title>Egi l300058.</title>
        <authorList>
            <person name="Gao L."/>
            <person name="Fang B.-Z."/>
            <person name="Li W.-J."/>
        </authorList>
    </citation>
    <scope>NUCLEOTIDE SEQUENCE</scope>
    <source>
        <strain evidence="6">EGI L300058</strain>
    </source>
</reference>
<keyword evidence="2" id="KW-0805">Transcription regulation</keyword>
<evidence type="ECO:0000313" key="7">
    <source>
        <dbReference type="Proteomes" id="UP001172708"/>
    </source>
</evidence>
<evidence type="ECO:0000256" key="1">
    <source>
        <dbReference type="ARBA" id="ARBA00009437"/>
    </source>
</evidence>
<dbReference type="InterPro" id="IPR036388">
    <property type="entry name" value="WH-like_DNA-bd_sf"/>
</dbReference>
<feature type="domain" description="HTH lysR-type" evidence="5">
    <location>
        <begin position="2"/>
        <end position="59"/>
    </location>
</feature>
<dbReference type="PANTHER" id="PTHR30346">
    <property type="entry name" value="TRANSCRIPTIONAL DUAL REGULATOR HCAR-RELATED"/>
    <property type="match status" value="1"/>
</dbReference>
<dbReference type="EMBL" id="JAUHQA010000001">
    <property type="protein sequence ID" value="MDN4481736.1"/>
    <property type="molecule type" value="Genomic_DNA"/>
</dbReference>
<proteinExistence type="inferred from homology"/>
<sequence length="295" mass="31680">MLTIHRLRTLREFAIRGTVAGAADSLGYTASAVSQQLSALEAETGVRLLRKSGRRLVLTMAGERLVDAADTVLDAVEAAESDLRATHDEPAGTVRLALFQSAALSLLPSALSHLREAAPRVRLQVTQSEPAQALEDTWARKYDVVVAEEYPHHSAPHYPGLRRETLVEDEISVASRTPTASLADHRDSAWVMEPRGTASRHFAEQTCRLAGFEPDVRYETADLQAHIALVAAGEAVSLLPGLMWMTAPPDLPRSPLPGAPRRAVFAALRATTSVDPAVTAALSALRRAAAPLGRV</sequence>
<evidence type="ECO:0000256" key="4">
    <source>
        <dbReference type="ARBA" id="ARBA00023163"/>
    </source>
</evidence>
<organism evidence="6 7">
    <name type="scientific">Demequina muriae</name>
    <dbReference type="NCBI Taxonomy" id="3051664"/>
    <lineage>
        <taxon>Bacteria</taxon>
        <taxon>Bacillati</taxon>
        <taxon>Actinomycetota</taxon>
        <taxon>Actinomycetes</taxon>
        <taxon>Micrococcales</taxon>
        <taxon>Demequinaceae</taxon>
        <taxon>Demequina</taxon>
    </lineage>
</organism>
<evidence type="ECO:0000256" key="3">
    <source>
        <dbReference type="ARBA" id="ARBA00023125"/>
    </source>
</evidence>
<dbReference type="Pfam" id="PF00126">
    <property type="entry name" value="HTH_1"/>
    <property type="match status" value="1"/>
</dbReference>
<dbReference type="RefSeq" id="WP_301143471.1">
    <property type="nucleotide sequence ID" value="NZ_JAUHQA010000001.1"/>
</dbReference>
<dbReference type="InterPro" id="IPR005119">
    <property type="entry name" value="LysR_subst-bd"/>
</dbReference>
<dbReference type="Proteomes" id="UP001172708">
    <property type="component" value="Unassembled WGS sequence"/>
</dbReference>
<keyword evidence="4" id="KW-0804">Transcription</keyword>
<dbReference type="Gene3D" id="1.10.10.10">
    <property type="entry name" value="Winged helix-like DNA-binding domain superfamily/Winged helix DNA-binding domain"/>
    <property type="match status" value="1"/>
</dbReference>
<gene>
    <name evidence="6" type="ORF">QQX02_12470</name>
</gene>
<keyword evidence="7" id="KW-1185">Reference proteome</keyword>
<dbReference type="InterPro" id="IPR000847">
    <property type="entry name" value="LysR_HTH_N"/>
</dbReference>
<protein>
    <submittedName>
        <fullName evidence="6">LysR substrate-binding domain-containing protein</fullName>
    </submittedName>
</protein>
<dbReference type="Pfam" id="PF03466">
    <property type="entry name" value="LysR_substrate"/>
    <property type="match status" value="1"/>
</dbReference>
<comment type="similarity">
    <text evidence="1">Belongs to the LysR transcriptional regulatory family.</text>
</comment>
<dbReference type="SUPFAM" id="SSF53850">
    <property type="entry name" value="Periplasmic binding protein-like II"/>
    <property type="match status" value="1"/>
</dbReference>
<dbReference type="Gene3D" id="3.40.190.10">
    <property type="entry name" value="Periplasmic binding protein-like II"/>
    <property type="match status" value="2"/>
</dbReference>
<accession>A0ABT8GJX8</accession>
<evidence type="ECO:0000256" key="2">
    <source>
        <dbReference type="ARBA" id="ARBA00023015"/>
    </source>
</evidence>
<dbReference type="SUPFAM" id="SSF46785">
    <property type="entry name" value="Winged helix' DNA-binding domain"/>
    <property type="match status" value="1"/>
</dbReference>
<keyword evidence="3" id="KW-0238">DNA-binding</keyword>